<feature type="transmembrane region" description="Helical" evidence="12">
    <location>
        <begin position="362"/>
        <end position="384"/>
    </location>
</feature>
<reference evidence="15" key="1">
    <citation type="submission" date="2022-12" db="EMBL/GenBank/DDBJ databases">
        <title>Draft genome assemblies for two species of Escallonia (Escalloniales).</title>
        <authorList>
            <person name="Chanderbali A."/>
            <person name="Dervinis C."/>
            <person name="Anghel I."/>
            <person name="Soltis D."/>
            <person name="Soltis P."/>
            <person name="Zapata F."/>
        </authorList>
    </citation>
    <scope>NUCLEOTIDE SEQUENCE</scope>
    <source>
        <strain evidence="15">UCBG92.1500</strain>
        <tissue evidence="15">Leaf</tissue>
    </source>
</reference>
<evidence type="ECO:0000256" key="8">
    <source>
        <dbReference type="ARBA" id="ARBA00022837"/>
    </source>
</evidence>
<keyword evidence="8 12" id="KW-0106">Calcium</keyword>
<feature type="transmembrane region" description="Helical" evidence="12">
    <location>
        <begin position="129"/>
        <end position="150"/>
    </location>
</feature>
<keyword evidence="11 12" id="KW-0472">Membrane</keyword>
<gene>
    <name evidence="15" type="ORF">RJ640_020022</name>
</gene>
<keyword evidence="6 12" id="KW-0109">Calcium transport</keyword>
<dbReference type="PANTHER" id="PTHR31503:SF1">
    <property type="entry name" value="VACUOLAR CATION_PROTON EXCHANGER 3"/>
    <property type="match status" value="1"/>
</dbReference>
<feature type="transmembrane region" description="Helical" evidence="12">
    <location>
        <begin position="322"/>
        <end position="350"/>
    </location>
</feature>
<keyword evidence="7 12" id="KW-0812">Transmembrane</keyword>
<dbReference type="InterPro" id="IPR004837">
    <property type="entry name" value="NaCa_Exmemb"/>
</dbReference>
<evidence type="ECO:0000259" key="14">
    <source>
        <dbReference type="Pfam" id="PF01699"/>
    </source>
</evidence>
<dbReference type="AlphaFoldDB" id="A0AA88UFE2"/>
<evidence type="ECO:0000256" key="9">
    <source>
        <dbReference type="ARBA" id="ARBA00022989"/>
    </source>
</evidence>
<dbReference type="InterPro" id="IPR044880">
    <property type="entry name" value="NCX_ion-bd_dom_sf"/>
</dbReference>
<dbReference type="NCBIfam" id="TIGR00846">
    <property type="entry name" value="caca2"/>
    <property type="match status" value="1"/>
</dbReference>
<feature type="transmembrane region" description="Helical" evidence="12">
    <location>
        <begin position="171"/>
        <end position="189"/>
    </location>
</feature>
<dbReference type="Proteomes" id="UP001187471">
    <property type="component" value="Unassembled WGS sequence"/>
</dbReference>
<keyword evidence="16" id="KW-1185">Reference proteome</keyword>
<dbReference type="GO" id="GO:0009705">
    <property type="term" value="C:plant-type vacuole membrane"/>
    <property type="evidence" value="ECO:0007669"/>
    <property type="project" value="TreeGrafter"/>
</dbReference>
<evidence type="ECO:0000256" key="10">
    <source>
        <dbReference type="ARBA" id="ARBA00023065"/>
    </source>
</evidence>
<dbReference type="Gene3D" id="1.20.1420.30">
    <property type="entry name" value="NCX, central ion-binding region"/>
    <property type="match status" value="2"/>
</dbReference>
<evidence type="ECO:0000256" key="4">
    <source>
        <dbReference type="ARBA" id="ARBA00022449"/>
    </source>
</evidence>
<keyword evidence="5 12" id="KW-0926">Vacuole</keyword>
<dbReference type="GO" id="GO:0006874">
    <property type="term" value="P:intracellular calcium ion homeostasis"/>
    <property type="evidence" value="ECO:0007669"/>
    <property type="project" value="TreeGrafter"/>
</dbReference>
<proteinExistence type="inferred from homology"/>
<dbReference type="InterPro" id="IPR004798">
    <property type="entry name" value="CAX-like"/>
</dbReference>
<organism evidence="15 16">
    <name type="scientific">Escallonia rubra</name>
    <dbReference type="NCBI Taxonomy" id="112253"/>
    <lineage>
        <taxon>Eukaryota</taxon>
        <taxon>Viridiplantae</taxon>
        <taxon>Streptophyta</taxon>
        <taxon>Embryophyta</taxon>
        <taxon>Tracheophyta</taxon>
        <taxon>Spermatophyta</taxon>
        <taxon>Magnoliopsida</taxon>
        <taxon>eudicotyledons</taxon>
        <taxon>Gunneridae</taxon>
        <taxon>Pentapetalae</taxon>
        <taxon>asterids</taxon>
        <taxon>campanulids</taxon>
        <taxon>Escalloniales</taxon>
        <taxon>Escalloniaceae</taxon>
        <taxon>Escallonia</taxon>
    </lineage>
</organism>
<keyword evidence="3 12" id="KW-0813">Transport</keyword>
<accession>A0AA88UFE2</accession>
<evidence type="ECO:0000256" key="1">
    <source>
        <dbReference type="ARBA" id="ARBA00004128"/>
    </source>
</evidence>
<feature type="transmembrane region" description="Helical" evidence="12">
    <location>
        <begin position="209"/>
        <end position="228"/>
    </location>
</feature>
<evidence type="ECO:0000313" key="16">
    <source>
        <dbReference type="Proteomes" id="UP001187471"/>
    </source>
</evidence>
<comment type="caution">
    <text evidence="15">The sequence shown here is derived from an EMBL/GenBank/DDBJ whole genome shotgun (WGS) entry which is preliminary data.</text>
</comment>
<evidence type="ECO:0000256" key="5">
    <source>
        <dbReference type="ARBA" id="ARBA00022554"/>
    </source>
</evidence>
<feature type="region of interest" description="Disordered" evidence="13">
    <location>
        <begin position="15"/>
        <end position="34"/>
    </location>
</feature>
<feature type="domain" description="Sodium/calcium exchanger membrane region" evidence="14">
    <location>
        <begin position="92"/>
        <end position="227"/>
    </location>
</feature>
<dbReference type="GO" id="GO:0015369">
    <property type="term" value="F:calcium:proton antiporter activity"/>
    <property type="evidence" value="ECO:0007669"/>
    <property type="project" value="UniProtKB-UniRule"/>
</dbReference>
<evidence type="ECO:0000313" key="15">
    <source>
        <dbReference type="EMBL" id="KAK2979996.1"/>
    </source>
</evidence>
<protein>
    <recommendedName>
        <fullName evidence="12">Vacuolar cation/proton exchanger</fullName>
    </recommendedName>
</protein>
<dbReference type="InterPro" id="IPR004713">
    <property type="entry name" value="CaH_exchang"/>
</dbReference>
<keyword evidence="9 12" id="KW-1133">Transmembrane helix</keyword>
<sequence>MASMDNSIIKGSLSKENRHAAGRTPHNMSSSSLRKKSDLTLVTKVRNRYLRMLLANLQEVLLGTKLSVLFPAVALAIAAKCYNFGRISYFTSPTVGGLLNATCGNATELIIVIFALIQHKVDIVKYSLLGSILSELLLVLGCSLLCGGLVNLTKEQNFDKSMDEWQKQANVNLLLLLLALFCHTLPMMFRYAGESSGVTAKATLQLSRVNSIIMLIAYSAYLIFQLWIHKQFFQAQEEEDDDDVVTEESSVIGFWSGLVWLAGMTAVTALLSEYLVGTIEDASESWGLSVSFISIILLPFFGNAAEHAGAIVFAFKNKLDVCLGVAVGSATQVSMFVVPLSVILAWIMGIKMDLDLHLLETVSLALSIFVTAFTLQCKALSIWIQDHQRLKSSDCDLRLHVFKFNLDQYSNSDLML</sequence>
<comment type="caution">
    <text evidence="12">Lacks conserved residue(s) required for the propagation of feature annotation.</text>
</comment>
<feature type="domain" description="Sodium/calcium exchanger membrane region" evidence="14">
    <location>
        <begin position="257"/>
        <end position="378"/>
    </location>
</feature>
<evidence type="ECO:0000256" key="2">
    <source>
        <dbReference type="ARBA" id="ARBA00008248"/>
    </source>
</evidence>
<keyword evidence="10 12" id="KW-0406">Ion transport</keyword>
<evidence type="ECO:0000256" key="3">
    <source>
        <dbReference type="ARBA" id="ARBA00022448"/>
    </source>
</evidence>
<name>A0AA88UFE2_9ASTE</name>
<feature type="transmembrane region" description="Helical" evidence="12">
    <location>
        <begin position="291"/>
        <end position="315"/>
    </location>
</feature>
<dbReference type="NCBIfam" id="TIGR00378">
    <property type="entry name" value="cax"/>
    <property type="match status" value="1"/>
</dbReference>
<dbReference type="PANTHER" id="PTHR31503">
    <property type="entry name" value="VACUOLAR CALCIUM ION TRANSPORTER"/>
    <property type="match status" value="1"/>
</dbReference>
<evidence type="ECO:0000256" key="6">
    <source>
        <dbReference type="ARBA" id="ARBA00022568"/>
    </source>
</evidence>
<evidence type="ECO:0000256" key="12">
    <source>
        <dbReference type="RuleBase" id="RU365028"/>
    </source>
</evidence>
<feature type="transmembrane region" description="Helical" evidence="12">
    <location>
        <begin position="249"/>
        <end position="271"/>
    </location>
</feature>
<comment type="similarity">
    <text evidence="2">Belongs to the Ca(2+):cation antiporter (CaCA) (TC 2.A.19) family. Cation/proton exchanger (CAX) subfamily.</text>
</comment>
<feature type="transmembrane region" description="Helical" evidence="12">
    <location>
        <begin position="60"/>
        <end position="82"/>
    </location>
</feature>
<feature type="transmembrane region" description="Helical" evidence="12">
    <location>
        <begin position="94"/>
        <end position="117"/>
    </location>
</feature>
<comment type="function">
    <text evidence="12">Vacuolar cation/proton exchanger (CAX). Translocates Ca(2+) and other metal ions into vacuoles using the proton gradient formed by H(+)-ATPase and H(+)-pyrophosphatase.</text>
</comment>
<dbReference type="Pfam" id="PF01699">
    <property type="entry name" value="Na_Ca_ex"/>
    <property type="match status" value="2"/>
</dbReference>
<evidence type="ECO:0000256" key="11">
    <source>
        <dbReference type="ARBA" id="ARBA00023136"/>
    </source>
</evidence>
<comment type="subcellular location">
    <subcellularLocation>
        <location evidence="1">Vacuole membrane</location>
        <topology evidence="1">Multi-pass membrane protein</topology>
    </subcellularLocation>
</comment>
<evidence type="ECO:0000256" key="13">
    <source>
        <dbReference type="SAM" id="MobiDB-lite"/>
    </source>
</evidence>
<dbReference type="EMBL" id="JAVXUO010001690">
    <property type="protein sequence ID" value="KAK2979996.1"/>
    <property type="molecule type" value="Genomic_DNA"/>
</dbReference>
<keyword evidence="4 12" id="KW-0050">Antiport</keyword>
<evidence type="ECO:0000256" key="7">
    <source>
        <dbReference type="ARBA" id="ARBA00022692"/>
    </source>
</evidence>